<keyword evidence="2" id="KW-1185">Reference proteome</keyword>
<evidence type="ECO:0000313" key="2">
    <source>
        <dbReference type="Proteomes" id="UP000656548"/>
    </source>
</evidence>
<name>A0ABR9L2E8_9PSEU</name>
<dbReference type="RefSeq" id="WP_192742584.1">
    <property type="nucleotide sequence ID" value="NZ_JADBEJ010000002.1"/>
</dbReference>
<accession>A0ABR9L2E8</accession>
<evidence type="ECO:0000313" key="1">
    <source>
        <dbReference type="EMBL" id="MBE1574939.1"/>
    </source>
</evidence>
<dbReference type="EMBL" id="JADBEJ010000002">
    <property type="protein sequence ID" value="MBE1574939.1"/>
    <property type="molecule type" value="Genomic_DNA"/>
</dbReference>
<dbReference type="NCBIfam" id="NF038206">
    <property type="entry name" value="RGCVC_fam"/>
    <property type="match status" value="1"/>
</dbReference>
<comment type="caution">
    <text evidence="1">The sequence shown here is derived from an EMBL/GenBank/DDBJ whole genome shotgun (WGS) entry which is preliminary data.</text>
</comment>
<reference evidence="1 2" key="1">
    <citation type="submission" date="2020-10" db="EMBL/GenBank/DDBJ databases">
        <title>Sequencing the genomes of 1000 actinobacteria strains.</title>
        <authorList>
            <person name="Klenk H.-P."/>
        </authorList>
    </citation>
    <scope>NUCLEOTIDE SEQUENCE [LARGE SCALE GENOMIC DNA]</scope>
    <source>
        <strain evidence="1 2">DSM 46661</strain>
    </source>
</reference>
<sequence>MTSSVRSLGEVVTEPAAGDRCPSCPHPMSAHDAIARRFCTATAAGGFSRGCTCATKPETTE</sequence>
<dbReference type="Proteomes" id="UP000656548">
    <property type="component" value="Unassembled WGS sequence"/>
</dbReference>
<gene>
    <name evidence="1" type="ORF">H4W30_001983</name>
</gene>
<proteinExistence type="predicted"/>
<protein>
    <submittedName>
        <fullName evidence="1">Uncharacterized protein</fullName>
    </submittedName>
</protein>
<organism evidence="1 2">
    <name type="scientific">Amycolatopsis roodepoortensis</name>
    <dbReference type="NCBI Taxonomy" id="700274"/>
    <lineage>
        <taxon>Bacteria</taxon>
        <taxon>Bacillati</taxon>
        <taxon>Actinomycetota</taxon>
        <taxon>Actinomycetes</taxon>
        <taxon>Pseudonocardiales</taxon>
        <taxon>Pseudonocardiaceae</taxon>
        <taxon>Amycolatopsis</taxon>
    </lineage>
</organism>